<dbReference type="SUPFAM" id="SSF52266">
    <property type="entry name" value="SGNH hydrolase"/>
    <property type="match status" value="1"/>
</dbReference>
<protein>
    <submittedName>
        <fullName evidence="4">Peptidoglycan/LPS O-acetylase OafA/YrhL</fullName>
    </submittedName>
</protein>
<dbReference type="EMBL" id="VFPS01000007">
    <property type="protein sequence ID" value="TQM90657.1"/>
    <property type="molecule type" value="Genomic_DNA"/>
</dbReference>
<feature type="transmembrane region" description="Helical" evidence="2">
    <location>
        <begin position="341"/>
        <end position="363"/>
    </location>
</feature>
<feature type="transmembrane region" description="Helical" evidence="2">
    <location>
        <begin position="267"/>
        <end position="292"/>
    </location>
</feature>
<keyword evidence="2" id="KW-0812">Transmembrane</keyword>
<dbReference type="PANTHER" id="PTHR23028">
    <property type="entry name" value="ACETYLTRANSFERASE"/>
    <property type="match status" value="1"/>
</dbReference>
<dbReference type="Proteomes" id="UP000319804">
    <property type="component" value="Unassembled WGS sequence"/>
</dbReference>
<dbReference type="InterPro" id="IPR002656">
    <property type="entry name" value="Acyl_transf_3_dom"/>
</dbReference>
<sequence>MAPPSASAPPRRGAPADFRPPASHRLWIMITPTAPRYAGLDGLRAVAVLIVVLYHLFPAWFLRSGFVGVDVFFVISGFLITSLLLRERAATGRIALAAFWKRRARRLLPALAAVVTVCASLAWLIGGDVLVGLGRQVLGAATFSYNWLAIAGGSTYFSAGEPELFRNLWSLAVEEQFYLVWPLMLPVLMLARRRWMRVGAVLVLAAGSATWAVGALASGATLTRAYYGTDTHAFGLLLGVALAFALDRSSSRMAGSATAGGATPTTGRAGIAVGMPLVGGAALIGLLVVSSWPDGASVYPAVPLIASALTAVVIASAVSPGSPLGRALDVAPLRWVGERSYGIYLWHWPVVVLLTIAATGTIVDTAIPLAVGVTALVVTLGASAVSYRVLEQPVRRLGARGAVRALGLRLRATPVRRFGAITVVAAGALGAVGTAAAVAAAPPVSSSEAVVQAGLEALAEASAAPAPNGTPAPPAASPTPPAASPTPRAPEPSASTSAAPGEAVPGALPPAPGVAARPPRADDGRPLPPVHTPVPGDRITAVGDSVMLASAGGLLDERPGMQIDAAVSRSMWQGGEIVQTLAAQGALRDYVVIGLGTNGPVDDEELQTLYDAVGPERCLVLVNAFAPRDWIDGVNTELTSFAATHPRVAVADWSRAIAPKVDLLAGDQIHPGPTGGAVYADTVAGALDALANRPADVGYRAGMVHWALAQAEGRALDAR</sequence>
<evidence type="ECO:0000313" key="5">
    <source>
        <dbReference type="Proteomes" id="UP000319804"/>
    </source>
</evidence>
<feature type="transmembrane region" description="Helical" evidence="2">
    <location>
        <begin position="198"/>
        <end position="219"/>
    </location>
</feature>
<dbReference type="CDD" id="cd01840">
    <property type="entry name" value="SGNH_hydrolase_yrhL_like"/>
    <property type="match status" value="1"/>
</dbReference>
<feature type="region of interest" description="Disordered" evidence="1">
    <location>
        <begin position="462"/>
        <end position="538"/>
    </location>
</feature>
<name>A0A543K6G9_9MICO</name>
<keyword evidence="5" id="KW-1185">Reference proteome</keyword>
<dbReference type="AlphaFoldDB" id="A0A543K6G9"/>
<feature type="compositionally biased region" description="Pro residues" evidence="1">
    <location>
        <begin position="468"/>
        <end position="490"/>
    </location>
</feature>
<reference evidence="4 5" key="1">
    <citation type="submission" date="2019-06" db="EMBL/GenBank/DDBJ databases">
        <title>Sequencing the genomes of 1000 actinobacteria strains.</title>
        <authorList>
            <person name="Klenk H.-P."/>
        </authorList>
    </citation>
    <scope>NUCLEOTIDE SEQUENCE [LARGE SCALE GENOMIC DNA]</scope>
    <source>
        <strain evidence="4 5">DSM 20427</strain>
    </source>
</reference>
<dbReference type="Pfam" id="PF01757">
    <property type="entry name" value="Acyl_transf_3"/>
    <property type="match status" value="1"/>
</dbReference>
<evidence type="ECO:0000256" key="2">
    <source>
        <dbReference type="SAM" id="Phobius"/>
    </source>
</evidence>
<feature type="domain" description="Acyltransferase 3" evidence="3">
    <location>
        <begin position="38"/>
        <end position="386"/>
    </location>
</feature>
<feature type="transmembrane region" description="Helical" evidence="2">
    <location>
        <begin position="42"/>
        <end position="61"/>
    </location>
</feature>
<keyword evidence="2" id="KW-0472">Membrane</keyword>
<feature type="transmembrane region" description="Helical" evidence="2">
    <location>
        <begin position="67"/>
        <end position="86"/>
    </location>
</feature>
<dbReference type="PANTHER" id="PTHR23028:SF53">
    <property type="entry name" value="ACYL_TRANSF_3 DOMAIN-CONTAINING PROTEIN"/>
    <property type="match status" value="1"/>
</dbReference>
<feature type="transmembrane region" description="Helical" evidence="2">
    <location>
        <begin position="107"/>
        <end position="125"/>
    </location>
</feature>
<dbReference type="InterPro" id="IPR050879">
    <property type="entry name" value="Acyltransferase_3"/>
</dbReference>
<evidence type="ECO:0000259" key="3">
    <source>
        <dbReference type="Pfam" id="PF01757"/>
    </source>
</evidence>
<evidence type="ECO:0000256" key="1">
    <source>
        <dbReference type="SAM" id="MobiDB-lite"/>
    </source>
</evidence>
<keyword evidence="2" id="KW-1133">Transmembrane helix</keyword>
<organism evidence="4 5">
    <name type="scientific">Microbacterium lacticum</name>
    <dbReference type="NCBI Taxonomy" id="33885"/>
    <lineage>
        <taxon>Bacteria</taxon>
        <taxon>Bacillati</taxon>
        <taxon>Actinomycetota</taxon>
        <taxon>Actinomycetes</taxon>
        <taxon>Micrococcales</taxon>
        <taxon>Microbacteriaceae</taxon>
        <taxon>Microbacterium</taxon>
    </lineage>
</organism>
<dbReference type="GO" id="GO:0009103">
    <property type="term" value="P:lipopolysaccharide biosynthetic process"/>
    <property type="evidence" value="ECO:0007669"/>
    <property type="project" value="TreeGrafter"/>
</dbReference>
<dbReference type="GO" id="GO:0016747">
    <property type="term" value="F:acyltransferase activity, transferring groups other than amino-acyl groups"/>
    <property type="evidence" value="ECO:0007669"/>
    <property type="project" value="InterPro"/>
</dbReference>
<proteinExistence type="predicted"/>
<comment type="caution">
    <text evidence="4">The sequence shown here is derived from an EMBL/GenBank/DDBJ whole genome shotgun (WGS) entry which is preliminary data.</text>
</comment>
<dbReference type="GO" id="GO:0016020">
    <property type="term" value="C:membrane"/>
    <property type="evidence" value="ECO:0007669"/>
    <property type="project" value="TreeGrafter"/>
</dbReference>
<accession>A0A543K6G9</accession>
<feature type="transmembrane region" description="Helical" evidence="2">
    <location>
        <begin position="369"/>
        <end position="390"/>
    </location>
</feature>
<gene>
    <name evidence="4" type="ORF">FHX68_2979</name>
</gene>
<feature type="transmembrane region" description="Helical" evidence="2">
    <location>
        <begin position="298"/>
        <end position="320"/>
    </location>
</feature>
<feature type="transmembrane region" description="Helical" evidence="2">
    <location>
        <begin position="225"/>
        <end position="246"/>
    </location>
</feature>
<feature type="compositionally biased region" description="Low complexity" evidence="1">
    <location>
        <begin position="491"/>
        <end position="506"/>
    </location>
</feature>
<evidence type="ECO:0000313" key="4">
    <source>
        <dbReference type="EMBL" id="TQM90657.1"/>
    </source>
</evidence>
<feature type="transmembrane region" description="Helical" evidence="2">
    <location>
        <begin position="418"/>
        <end position="441"/>
    </location>
</feature>